<dbReference type="PANTHER" id="PTHR31901">
    <property type="entry name" value="GH3 DOMAIN-CONTAINING PROTEIN"/>
    <property type="match status" value="1"/>
</dbReference>
<evidence type="ECO:0000259" key="2">
    <source>
        <dbReference type="Pfam" id="PF23572"/>
    </source>
</evidence>
<dbReference type="InterPro" id="IPR055378">
    <property type="entry name" value="GH3_C"/>
</dbReference>
<comment type="caution">
    <text evidence="3">The sequence shown here is derived from an EMBL/GenBank/DDBJ whole genome shotgun (WGS) entry which is preliminary data.</text>
</comment>
<sequence length="508" mass="58873">MINPLSGPKRVVNKLIKTYLILKSHLHHPTYKNQEKIISGLIKKCKNTVFGRKYGFKYIDTIEDFQNIVPISHYKDFEPWIMYMLKWEKDICYPGKVDRFATSSGTTWGSSKYIPITKDNLHESHFKWGLEVFGMYVKNNPRTQFFQGKGIVIWWWFTKNPYTGESNVGFISAILQKTAPWIGQHFREPRPEISYMENRDEKAQCIIEETVNKNITFISGQPSRGGNFLYKVLEYTGKKNILEVRPNFEAFFRGGMAIDLYKPQLQALFPGNKVKYYQAYNASEGFFACQDTNFADDMLLFTNHGVFYEFIPFEEYGREKPTVLTLQQVEIDKDYVIVITNNSGLRRYVLGDTVKFTNLKPWKIKISGRTKYYIDVVGECVTSDYTDKALLEACKKTDTIATDYMLAPVTYSGGNIRGAYERIIEFTKAPKDNDAFAKILDKELSNNNAYYFDERYDTKVLGDPIVHCVKQGTFYAWMKSNNKMGGQHKIPKVSNERKNIEEILAMLA</sequence>
<reference evidence="3" key="1">
    <citation type="journal article" date="2012" name="Science">
        <title>Fermentation, hydrogen, and sulfur metabolism in multiple uncultivated bacterial phyla.</title>
        <authorList>
            <person name="Wrighton K.C."/>
            <person name="Thomas B.C."/>
            <person name="Sharon I."/>
            <person name="Miller C.S."/>
            <person name="Castelle C.J."/>
            <person name="VerBerkmoes N.C."/>
            <person name="Wilkins M.J."/>
            <person name="Hettich R.L."/>
            <person name="Lipton M.S."/>
            <person name="Williams K.H."/>
            <person name="Long P.E."/>
            <person name="Banfield J.F."/>
        </authorList>
    </citation>
    <scope>NUCLEOTIDE SEQUENCE [LARGE SCALE GENOMIC DNA]</scope>
</reference>
<evidence type="ECO:0008006" key="4">
    <source>
        <dbReference type="Google" id="ProtNLM"/>
    </source>
</evidence>
<evidence type="ECO:0000313" key="3">
    <source>
        <dbReference type="EMBL" id="EKD25386.1"/>
    </source>
</evidence>
<dbReference type="PANTHER" id="PTHR31901:SF9">
    <property type="entry name" value="GH3 DOMAIN-CONTAINING PROTEIN"/>
    <property type="match status" value="1"/>
</dbReference>
<dbReference type="EMBL" id="AMFJ01036080">
    <property type="protein sequence ID" value="EKD25386.1"/>
    <property type="molecule type" value="Genomic_DNA"/>
</dbReference>
<dbReference type="InterPro" id="IPR055377">
    <property type="entry name" value="GH3_M"/>
</dbReference>
<feature type="domain" description="GH3 C-terminal" evidence="2">
    <location>
        <begin position="387"/>
        <end position="498"/>
    </location>
</feature>
<feature type="domain" description="GH3 middle" evidence="1">
    <location>
        <begin position="301"/>
        <end position="369"/>
    </location>
</feature>
<dbReference type="Pfam" id="PF23571">
    <property type="entry name" value="GH3_M"/>
    <property type="match status" value="1"/>
</dbReference>
<dbReference type="InterPro" id="IPR004993">
    <property type="entry name" value="GH3"/>
</dbReference>
<proteinExistence type="predicted"/>
<dbReference type="GO" id="GO:0005737">
    <property type="term" value="C:cytoplasm"/>
    <property type="evidence" value="ECO:0007669"/>
    <property type="project" value="TreeGrafter"/>
</dbReference>
<evidence type="ECO:0000259" key="1">
    <source>
        <dbReference type="Pfam" id="PF23571"/>
    </source>
</evidence>
<accession>K1XJK0</accession>
<organism evidence="3">
    <name type="scientific">uncultured bacterium</name>
    <name type="common">gcode 4</name>
    <dbReference type="NCBI Taxonomy" id="1234023"/>
    <lineage>
        <taxon>Bacteria</taxon>
        <taxon>environmental samples</taxon>
    </lineage>
</organism>
<dbReference type="Pfam" id="PF03321">
    <property type="entry name" value="GH3"/>
    <property type="match status" value="1"/>
</dbReference>
<dbReference type="AlphaFoldDB" id="K1XJK0"/>
<name>K1XJK0_9BACT</name>
<dbReference type="GO" id="GO:0016881">
    <property type="term" value="F:acid-amino acid ligase activity"/>
    <property type="evidence" value="ECO:0007669"/>
    <property type="project" value="TreeGrafter"/>
</dbReference>
<protein>
    <recommendedName>
        <fullName evidence="4">GH3 auxin-responsive promoter</fullName>
    </recommendedName>
</protein>
<gene>
    <name evidence="3" type="ORF">ACD_80C00073G0002</name>
</gene>
<dbReference type="Pfam" id="PF23572">
    <property type="entry name" value="GH3_C"/>
    <property type="match status" value="1"/>
</dbReference>